<comment type="subcellular location">
    <subcellularLocation>
        <location evidence="9">Cell membrane</location>
        <topology evidence="9">Multi-pass membrane protein</topology>
    </subcellularLocation>
    <subcellularLocation>
        <location evidence="1">Endomembrane system</location>
        <topology evidence="1">Multi-pass membrane protein</topology>
    </subcellularLocation>
</comment>
<proteinExistence type="inferred from homology"/>
<comment type="function">
    <text evidence="9">Proton pump that utilizes the energy of pyrophosphate hydrolysis as the driving force for proton movement across the membrane. Generates a proton motive force.</text>
</comment>
<feature type="transmembrane region" description="Helical" evidence="9">
    <location>
        <begin position="729"/>
        <end position="748"/>
    </location>
</feature>
<feature type="transmembrane region" description="Helical" evidence="9">
    <location>
        <begin position="547"/>
        <end position="568"/>
    </location>
</feature>
<dbReference type="Pfam" id="PF03030">
    <property type="entry name" value="H_PPase"/>
    <property type="match status" value="1"/>
</dbReference>
<feature type="transmembrane region" description="Helical" evidence="9">
    <location>
        <begin position="414"/>
        <end position="433"/>
    </location>
</feature>
<comment type="caution">
    <text evidence="9">Lacks conserved residue(s) required for the propagation of feature annotation.</text>
</comment>
<dbReference type="InterPro" id="IPR004131">
    <property type="entry name" value="PPase-energised_H-pump"/>
</dbReference>
<comment type="subunit">
    <text evidence="9">Homodimer.</text>
</comment>
<reference evidence="10" key="1">
    <citation type="submission" date="2018-12" db="EMBL/GenBank/DDBJ databases">
        <title>Novel natural products biosynthetic potential of the class Ktedonobacteria.</title>
        <authorList>
            <person name="Zheng Y."/>
            <person name="Saitou A."/>
            <person name="Wang C.M."/>
            <person name="Toyoda A."/>
            <person name="Minakuchi Y."/>
            <person name="Sekiguchi Y."/>
            <person name="Ueda K."/>
            <person name="Takano H."/>
            <person name="Sakai Y."/>
            <person name="Yokota A."/>
            <person name="Yabe S."/>
        </authorList>
    </citation>
    <scope>NUCLEOTIDE SEQUENCE</scope>
    <source>
        <strain evidence="10">A3-2</strain>
    </source>
</reference>
<feature type="transmembrane region" description="Helical" evidence="9">
    <location>
        <begin position="351"/>
        <end position="375"/>
    </location>
</feature>
<keyword evidence="2 9" id="KW-0813">Transport</keyword>
<feature type="transmembrane region" description="Helical" evidence="9">
    <location>
        <begin position="88"/>
        <end position="114"/>
    </location>
</feature>
<feature type="transmembrane region" description="Helical" evidence="9">
    <location>
        <begin position="439"/>
        <end position="464"/>
    </location>
</feature>
<feature type="transmembrane region" description="Helical" evidence="9">
    <location>
        <begin position="317"/>
        <end position="339"/>
    </location>
</feature>
<sequence length="750" mass="77695">MVSYILVPIVVGLLAVLFAAFLINDVLRRDTGTPSMQKIANAIFSGATAFLNRQYRTIALLAIVAAVLVAAALALLGQGTAADRFNLAWHTALAFLVGALCSGISGYTGMYVAVKSNSRTASAARRSLGEALVVALRGGAVSGFLVVALSILGVSLLFTAFGGLSSPATTPSLIVGFGFGASFVALFAQLGGGIYTKAADMGADLVGKVEANIPEDDPRNPAVVADLVGDNVGDCAGRGADLFESTAAENIGTMILGATLYQATGNVGWMLFPLVLGAFGLIASAIGVLSVRASAVIEPEKAAGRDPGQIAMQRLNIGYYITCALSLVGMFLGCYLLLGQSNVAANYGLPAWLWFALAGTVGIALSIAFVFITQYYTSGTWRPVREIAAATLTGPATTIISGITVGFECIVPPVLAISAALGLAYFFGSQVHIPLATLGAINVSGIFGTAVATVGMLMSCAYILTMDTFGPITDNAGGISEMSGQSESVRAITDALDSVGNTTKALTKGYGLGSAALAAFLLFSAYLDVLYGFRHDPSVYRVDLANLSTFIAGLLGLALIFFFSSLAIRAVGKAAGRMIEEVRRQFRENPRIMAENPDERVDPDYARCVDISTSGALRAMVWPGAVAVLTPIAVGAILGPQAAAGLLMVATMGGIVVALFLNNGGGAWDNAKKYIEAGYLRVNVKGEIVPPDDPEGIVLGKKSEPHKASVIGDTVGDPFKDTAGPSLHVLIKLLSTITLVLAPLFYFLHV</sequence>
<feature type="transmembrane region" description="Helical" evidence="9">
    <location>
        <begin position="173"/>
        <end position="195"/>
    </location>
</feature>
<feature type="transmembrane region" description="Helical" evidence="9">
    <location>
        <begin position="619"/>
        <end position="638"/>
    </location>
</feature>
<dbReference type="GO" id="GO:0009678">
    <property type="term" value="F:diphosphate hydrolysis-driven proton transmembrane transporter activity"/>
    <property type="evidence" value="ECO:0007669"/>
    <property type="project" value="UniProtKB-UniRule"/>
</dbReference>
<comment type="catalytic activity">
    <reaction evidence="9">
        <text>diphosphate + H2O + H(+)(in) = 2 phosphate + 2 H(+)(out)</text>
        <dbReference type="Rhea" id="RHEA:13973"/>
        <dbReference type="ChEBI" id="CHEBI:15377"/>
        <dbReference type="ChEBI" id="CHEBI:15378"/>
        <dbReference type="ChEBI" id="CHEBI:33019"/>
        <dbReference type="ChEBI" id="CHEBI:43474"/>
        <dbReference type="EC" id="7.1.3.1"/>
    </reaction>
</comment>
<comment type="similarity">
    <text evidence="9">Belongs to the H(+)-translocating pyrophosphatase (TC 3.A.10) family. K(+)-insensitive subfamily.</text>
</comment>
<evidence type="ECO:0000256" key="1">
    <source>
        <dbReference type="ARBA" id="ARBA00004127"/>
    </source>
</evidence>
<keyword evidence="6 9" id="KW-1133">Transmembrane helix</keyword>
<dbReference type="NCBIfam" id="NF001953">
    <property type="entry name" value="PRK00733.2-1"/>
    <property type="match status" value="1"/>
</dbReference>
<keyword evidence="3 9" id="KW-0812">Transmembrane</keyword>
<dbReference type="PANTHER" id="PTHR31998">
    <property type="entry name" value="K(+)-INSENSITIVE PYROPHOSPHATE-ENERGIZED PROTON PUMP"/>
    <property type="match status" value="1"/>
</dbReference>
<dbReference type="NCBIfam" id="NF001960">
    <property type="entry name" value="PRK00733.3-5"/>
    <property type="match status" value="1"/>
</dbReference>
<feature type="transmembrane region" description="Helical" evidence="9">
    <location>
        <begin position="6"/>
        <end position="27"/>
    </location>
</feature>
<dbReference type="GO" id="GO:0012505">
    <property type="term" value="C:endomembrane system"/>
    <property type="evidence" value="ECO:0007669"/>
    <property type="project" value="UniProtKB-SubCell"/>
</dbReference>
<feature type="transmembrane region" description="Helical" evidence="9">
    <location>
        <begin position="58"/>
        <end position="76"/>
    </location>
</feature>
<evidence type="ECO:0000256" key="4">
    <source>
        <dbReference type="ARBA" id="ARBA00022842"/>
    </source>
</evidence>
<accession>A0A455SY80</accession>
<keyword evidence="5 9" id="KW-1278">Translocase</keyword>
<evidence type="ECO:0000256" key="6">
    <source>
        <dbReference type="ARBA" id="ARBA00022989"/>
    </source>
</evidence>
<dbReference type="EC" id="7.1.3.1" evidence="9"/>
<gene>
    <name evidence="10" type="primary">hppA2</name>
    <name evidence="9" type="synonym">hppA</name>
    <name evidence="10" type="ORF">KTA_07350</name>
</gene>
<dbReference type="NCBIfam" id="TIGR01104">
    <property type="entry name" value="V_PPase"/>
    <property type="match status" value="1"/>
</dbReference>
<feature type="transmembrane region" description="Helical" evidence="9">
    <location>
        <begin position="387"/>
        <end position="407"/>
    </location>
</feature>
<name>A0A455SY80_9CHLR</name>
<keyword evidence="4 9" id="KW-0460">Magnesium</keyword>
<dbReference type="GO" id="GO:0004427">
    <property type="term" value="F:inorganic diphosphate phosphatase activity"/>
    <property type="evidence" value="ECO:0007669"/>
    <property type="project" value="UniProtKB-UniRule"/>
</dbReference>
<dbReference type="GO" id="GO:0005886">
    <property type="term" value="C:plasma membrane"/>
    <property type="evidence" value="ECO:0007669"/>
    <property type="project" value="UniProtKB-SubCell"/>
</dbReference>
<comment type="cofactor">
    <cofactor evidence="9">
        <name>Mg(2+)</name>
        <dbReference type="ChEBI" id="CHEBI:18420"/>
    </cofactor>
</comment>
<feature type="transmembrane region" description="Helical" evidence="9">
    <location>
        <begin position="644"/>
        <end position="663"/>
    </location>
</feature>
<keyword evidence="7 9" id="KW-0406">Ion transport</keyword>
<evidence type="ECO:0000313" key="10">
    <source>
        <dbReference type="EMBL" id="BBH92536.1"/>
    </source>
</evidence>
<evidence type="ECO:0000256" key="5">
    <source>
        <dbReference type="ARBA" id="ARBA00022967"/>
    </source>
</evidence>
<feature type="transmembrane region" description="Helical" evidence="9">
    <location>
        <begin position="509"/>
        <end position="527"/>
    </location>
</feature>
<keyword evidence="9" id="KW-0375">Hydrogen ion transport</keyword>
<evidence type="ECO:0000256" key="3">
    <source>
        <dbReference type="ARBA" id="ARBA00022692"/>
    </source>
</evidence>
<organism evidence="10">
    <name type="scientific">Thermogemmatispora argillosa</name>
    <dbReference type="NCBI Taxonomy" id="2045280"/>
    <lineage>
        <taxon>Bacteria</taxon>
        <taxon>Bacillati</taxon>
        <taxon>Chloroflexota</taxon>
        <taxon>Ktedonobacteria</taxon>
        <taxon>Thermogemmatisporales</taxon>
        <taxon>Thermogemmatisporaceae</taxon>
        <taxon>Thermogemmatispora</taxon>
    </lineage>
</organism>
<dbReference type="EMBL" id="AP019377">
    <property type="protein sequence ID" value="BBH92536.1"/>
    <property type="molecule type" value="Genomic_DNA"/>
</dbReference>
<dbReference type="PIRSF" id="PIRSF001265">
    <property type="entry name" value="H+-PPase"/>
    <property type="match status" value="1"/>
</dbReference>
<evidence type="ECO:0000256" key="7">
    <source>
        <dbReference type="ARBA" id="ARBA00023065"/>
    </source>
</evidence>
<evidence type="ECO:0000256" key="8">
    <source>
        <dbReference type="ARBA" id="ARBA00023136"/>
    </source>
</evidence>
<keyword evidence="8 9" id="KW-0472">Membrane</keyword>
<dbReference type="GO" id="GO:0000287">
    <property type="term" value="F:magnesium ion binding"/>
    <property type="evidence" value="ECO:0007669"/>
    <property type="project" value="UniProtKB-UniRule"/>
</dbReference>
<feature type="transmembrane region" description="Helical" evidence="9">
    <location>
        <begin position="134"/>
        <end position="161"/>
    </location>
</feature>
<evidence type="ECO:0000256" key="9">
    <source>
        <dbReference type="HAMAP-Rule" id="MF_01129"/>
    </source>
</evidence>
<feature type="site" description="Determinant of potassium independence" evidence="9">
    <location>
        <position position="504"/>
    </location>
</feature>
<protein>
    <recommendedName>
        <fullName evidence="9">K(+)-insensitive pyrophosphate-energized proton pump</fullName>
        <ecNumber evidence="9">7.1.3.1</ecNumber>
    </recommendedName>
    <alternativeName>
        <fullName evidence="9">Membrane-bound proton-translocating pyrophosphatase</fullName>
    </alternativeName>
    <alternativeName>
        <fullName evidence="9">Pyrophosphate-energized inorganic pyrophosphatase</fullName>
        <shortName evidence="9">H(+)-PPase</shortName>
    </alternativeName>
</protein>
<evidence type="ECO:0000256" key="2">
    <source>
        <dbReference type="ARBA" id="ARBA00022448"/>
    </source>
</evidence>
<dbReference type="AlphaFoldDB" id="A0A455SY80"/>
<keyword evidence="9" id="KW-1003">Cell membrane</keyword>
<feature type="transmembrane region" description="Helical" evidence="9">
    <location>
        <begin position="271"/>
        <end position="297"/>
    </location>
</feature>
<dbReference type="HAMAP" id="MF_01129">
    <property type="entry name" value="PPase_energized_pump"/>
    <property type="match status" value="1"/>
</dbReference>